<evidence type="ECO:0000256" key="10">
    <source>
        <dbReference type="ARBA" id="ARBA00023237"/>
    </source>
</evidence>
<dbReference type="Pfam" id="PF07715">
    <property type="entry name" value="Plug"/>
    <property type="match status" value="1"/>
</dbReference>
<evidence type="ECO:0000313" key="16">
    <source>
        <dbReference type="EMBL" id="ROH89012.1"/>
    </source>
</evidence>
<dbReference type="InterPro" id="IPR000531">
    <property type="entry name" value="Beta-barrel_TonB"/>
</dbReference>
<proteinExistence type="inferred from homology"/>
<dbReference type="RefSeq" id="WP_123212034.1">
    <property type="nucleotide sequence ID" value="NZ_RJVO01000005.1"/>
</dbReference>
<gene>
    <name evidence="16" type="ORF">ED208_11390</name>
</gene>
<evidence type="ECO:0000256" key="12">
    <source>
        <dbReference type="RuleBase" id="RU003357"/>
    </source>
</evidence>
<dbReference type="Gene3D" id="2.40.170.20">
    <property type="entry name" value="TonB-dependent receptor, beta-barrel domain"/>
    <property type="match status" value="2"/>
</dbReference>
<dbReference type="InParanoid" id="A0A3N0V8Q7"/>
<evidence type="ECO:0000259" key="14">
    <source>
        <dbReference type="Pfam" id="PF00593"/>
    </source>
</evidence>
<feature type="chain" id="PRO_5018121843" evidence="13">
    <location>
        <begin position="24"/>
        <end position="808"/>
    </location>
</feature>
<keyword evidence="5 11" id="KW-0812">Transmembrane</keyword>
<evidence type="ECO:0000256" key="4">
    <source>
        <dbReference type="ARBA" id="ARBA00022496"/>
    </source>
</evidence>
<feature type="signal peptide" evidence="13">
    <location>
        <begin position="1"/>
        <end position="23"/>
    </location>
</feature>
<evidence type="ECO:0000256" key="5">
    <source>
        <dbReference type="ARBA" id="ARBA00022692"/>
    </source>
</evidence>
<comment type="similarity">
    <text evidence="11 12">Belongs to the TonB-dependent receptor family.</text>
</comment>
<evidence type="ECO:0000256" key="11">
    <source>
        <dbReference type="PROSITE-ProRule" id="PRU01360"/>
    </source>
</evidence>
<keyword evidence="17" id="KW-1185">Reference proteome</keyword>
<dbReference type="InterPro" id="IPR036942">
    <property type="entry name" value="Beta-barrel_TonB_sf"/>
</dbReference>
<accession>A0A3N0V8Q7</accession>
<dbReference type="EMBL" id="RJVO01000005">
    <property type="protein sequence ID" value="ROH89012.1"/>
    <property type="molecule type" value="Genomic_DNA"/>
</dbReference>
<keyword evidence="10 11" id="KW-0998">Cell outer membrane</keyword>
<dbReference type="GO" id="GO:0009279">
    <property type="term" value="C:cell outer membrane"/>
    <property type="evidence" value="ECO:0007669"/>
    <property type="project" value="UniProtKB-SubCell"/>
</dbReference>
<evidence type="ECO:0000256" key="3">
    <source>
        <dbReference type="ARBA" id="ARBA00022452"/>
    </source>
</evidence>
<sequence>MTPRSRLAPLTALLLLIPALACAQDGTAPRELEQVTVTANKVVQSLERAPASITSIGAEFARERAVSGFQELSDYTPNVTMNVSGSAGQFVIRGLGTPDTNLGFDPSVGTVVDGVYYGRANFLSAFFNDLDRYEVLRGPQGTLFGKNSTAGLFNVVTNKPGSEWKLDGEMLARGYGDLAIRPALTVPVNENFGLRFSGAFVNGDRNTLYNTKLKRPEENEEQASYRVRARYVGDSGLVADLSLLRAELRQNNSNFQLVEISQAMENTIRQYDPDYDDNLDHRKNSTDFASAEKSTIESYALTLELPLPDFGGMENLRLTSISAWAQSLAKNRDIDADFTPIPFISDRLIEPSRYRQISQELRFTGGGRDIFRQGDGVSFIAGVYLLSSSYGASDLFSLEDLGGALAYCLAANAGTSNCVDGIPGGLGLIGANLGPLVSQLLPLLEPTGISNQNVQTRLYQEETTYAGFGQFEYAFLPKWALIGGLRYGSQSKTGELSALASSPIVQQIAGSENHAETITRSEGDYSPKAGIRFSPSRQVSHYFTWARGYKSGGFNGLPLTSENNEYGPERASSYEFGTKARLFKGRMRVGGSAFFTDFKDLQVSTFQNNRFIVLNAGTAESRGGEIDFQWLPEAVPYLLFRGSIGYADARYKSYPNGPCYGDAAPGCTPNDPPDCPKNQGSNDCASQDLSGKRLPYAPRWTGAVSPNFFFPLGNGLRGSLGIDWIYRSSRFLDVDLDPRKLQGSTDQFNAFLVITDASQRWAVNLGIRNISDARYYDQIISQPLAPGNLAAAGINEPRMFTQSISFSF</sequence>
<name>A0A3N0V8Q7_9GAMM</name>
<keyword evidence="3 11" id="KW-1134">Transmembrane beta strand</keyword>
<dbReference type="GO" id="GO:0006826">
    <property type="term" value="P:iron ion transport"/>
    <property type="evidence" value="ECO:0007669"/>
    <property type="project" value="UniProtKB-KW"/>
</dbReference>
<evidence type="ECO:0000259" key="15">
    <source>
        <dbReference type="Pfam" id="PF07715"/>
    </source>
</evidence>
<comment type="caution">
    <text evidence="16">The sequence shown here is derived from an EMBL/GenBank/DDBJ whole genome shotgun (WGS) entry which is preliminary data.</text>
</comment>
<dbReference type="Proteomes" id="UP000282106">
    <property type="component" value="Unassembled WGS sequence"/>
</dbReference>
<keyword evidence="6" id="KW-0408">Iron</keyword>
<keyword evidence="9 11" id="KW-0472">Membrane</keyword>
<evidence type="ECO:0000256" key="6">
    <source>
        <dbReference type="ARBA" id="ARBA00023004"/>
    </source>
</evidence>
<dbReference type="Pfam" id="PF00593">
    <property type="entry name" value="TonB_dep_Rec_b-barrel"/>
    <property type="match status" value="1"/>
</dbReference>
<evidence type="ECO:0000256" key="13">
    <source>
        <dbReference type="SAM" id="SignalP"/>
    </source>
</evidence>
<evidence type="ECO:0000256" key="8">
    <source>
        <dbReference type="ARBA" id="ARBA00023077"/>
    </source>
</evidence>
<dbReference type="PROSITE" id="PS52016">
    <property type="entry name" value="TONB_DEPENDENT_REC_3"/>
    <property type="match status" value="1"/>
</dbReference>
<evidence type="ECO:0000256" key="2">
    <source>
        <dbReference type="ARBA" id="ARBA00022448"/>
    </source>
</evidence>
<comment type="subcellular location">
    <subcellularLocation>
        <location evidence="1 11">Cell outer membrane</location>
        <topology evidence="1 11">Multi-pass membrane protein</topology>
    </subcellularLocation>
</comment>
<evidence type="ECO:0000313" key="17">
    <source>
        <dbReference type="Proteomes" id="UP000282106"/>
    </source>
</evidence>
<protein>
    <submittedName>
        <fullName evidence="16">TonB-dependent receptor</fullName>
    </submittedName>
</protein>
<keyword evidence="7" id="KW-0406">Ion transport</keyword>
<keyword evidence="13" id="KW-0732">Signal</keyword>
<evidence type="ECO:0000256" key="7">
    <source>
        <dbReference type="ARBA" id="ARBA00023065"/>
    </source>
</evidence>
<dbReference type="AlphaFoldDB" id="A0A3N0V8Q7"/>
<dbReference type="InterPro" id="IPR039426">
    <property type="entry name" value="TonB-dep_rcpt-like"/>
</dbReference>
<dbReference type="PANTHER" id="PTHR32552:SF81">
    <property type="entry name" value="TONB-DEPENDENT OUTER MEMBRANE RECEPTOR"/>
    <property type="match status" value="1"/>
</dbReference>
<dbReference type="InterPro" id="IPR012910">
    <property type="entry name" value="Plug_dom"/>
</dbReference>
<reference evidence="16 17" key="1">
    <citation type="submission" date="2018-10" db="EMBL/GenBank/DDBJ databases">
        <authorList>
            <person name="Chen W.-M."/>
        </authorList>
    </citation>
    <scope>NUCLEOTIDE SEQUENCE [LARGE SCALE GENOMIC DNA]</scope>
    <source>
        <strain evidence="16 17">THS-13</strain>
    </source>
</reference>
<keyword evidence="16" id="KW-0675">Receptor</keyword>
<evidence type="ECO:0000256" key="9">
    <source>
        <dbReference type="ARBA" id="ARBA00023136"/>
    </source>
</evidence>
<feature type="domain" description="TonB-dependent receptor plug" evidence="15">
    <location>
        <begin position="46"/>
        <end position="151"/>
    </location>
</feature>
<keyword evidence="4" id="KW-0410">Iron transport</keyword>
<keyword evidence="2 11" id="KW-0813">Transport</keyword>
<organism evidence="16 17">
    <name type="scientific">Stagnimonas aquatica</name>
    <dbReference type="NCBI Taxonomy" id="2689987"/>
    <lineage>
        <taxon>Bacteria</taxon>
        <taxon>Pseudomonadati</taxon>
        <taxon>Pseudomonadota</taxon>
        <taxon>Gammaproteobacteria</taxon>
        <taxon>Nevskiales</taxon>
        <taxon>Nevskiaceae</taxon>
        <taxon>Stagnimonas</taxon>
    </lineage>
</organism>
<dbReference type="SUPFAM" id="SSF56935">
    <property type="entry name" value="Porins"/>
    <property type="match status" value="1"/>
</dbReference>
<keyword evidence="8 12" id="KW-0798">TonB box</keyword>
<feature type="domain" description="TonB-dependent receptor-like beta-barrel" evidence="14">
    <location>
        <begin position="452"/>
        <end position="770"/>
    </location>
</feature>
<dbReference type="PANTHER" id="PTHR32552">
    <property type="entry name" value="FERRICHROME IRON RECEPTOR-RELATED"/>
    <property type="match status" value="1"/>
</dbReference>
<evidence type="ECO:0000256" key="1">
    <source>
        <dbReference type="ARBA" id="ARBA00004571"/>
    </source>
</evidence>